<dbReference type="InParanoid" id="A0DL13"/>
<evidence type="ECO:0008006" key="4">
    <source>
        <dbReference type="Google" id="ProtNLM"/>
    </source>
</evidence>
<sequence>MIAEILKNQRYSFVLLDLHYCKIQVPVIITFAWHCMKCYFIFTCWSDDISINSIQFLVTLIRQIGMSNILSAFDLIKFIFLVNIQQLQSISAQNLFMKVLKFTKIKMRNARVTILFNTRSPINQILILTILLELFINSNLLLVLTFCLPLKFTLFLLNKLTHLVLKFILSNFQACLKLDIMKTQLHCLYVFKISTQDLCSSTFAITIYRNA</sequence>
<name>A0DL13_PARTE</name>
<dbReference type="KEGG" id="ptm:GSPATT00018047001"/>
<keyword evidence="3" id="KW-1185">Reference proteome</keyword>
<evidence type="ECO:0000313" key="3">
    <source>
        <dbReference type="Proteomes" id="UP000000600"/>
    </source>
</evidence>
<accession>A0DL13</accession>
<dbReference type="RefSeq" id="XP_001451127.1">
    <property type="nucleotide sequence ID" value="XM_001451090.1"/>
</dbReference>
<dbReference type="EMBL" id="CT868485">
    <property type="protein sequence ID" value="CAK83730.1"/>
    <property type="molecule type" value="Genomic_DNA"/>
</dbReference>
<reference evidence="2 3" key="1">
    <citation type="journal article" date="2006" name="Nature">
        <title>Global trends of whole-genome duplications revealed by the ciliate Paramecium tetraurelia.</title>
        <authorList>
            <consortium name="Genoscope"/>
            <person name="Aury J.-M."/>
            <person name="Jaillon O."/>
            <person name="Duret L."/>
            <person name="Noel B."/>
            <person name="Jubin C."/>
            <person name="Porcel B.M."/>
            <person name="Segurens B."/>
            <person name="Daubin V."/>
            <person name="Anthouard V."/>
            <person name="Aiach N."/>
            <person name="Arnaiz O."/>
            <person name="Billaut A."/>
            <person name="Beisson J."/>
            <person name="Blanc I."/>
            <person name="Bouhouche K."/>
            <person name="Camara F."/>
            <person name="Duharcourt S."/>
            <person name="Guigo R."/>
            <person name="Gogendeau D."/>
            <person name="Katinka M."/>
            <person name="Keller A.-M."/>
            <person name="Kissmehl R."/>
            <person name="Klotz C."/>
            <person name="Koll F."/>
            <person name="Le Moue A."/>
            <person name="Lepere C."/>
            <person name="Malinsky S."/>
            <person name="Nowacki M."/>
            <person name="Nowak J.K."/>
            <person name="Plattner H."/>
            <person name="Poulain J."/>
            <person name="Ruiz F."/>
            <person name="Serrano V."/>
            <person name="Zagulski M."/>
            <person name="Dessen P."/>
            <person name="Betermier M."/>
            <person name="Weissenbach J."/>
            <person name="Scarpelli C."/>
            <person name="Schachter V."/>
            <person name="Sperling L."/>
            <person name="Meyer E."/>
            <person name="Cohen J."/>
            <person name="Wincker P."/>
        </authorList>
    </citation>
    <scope>NUCLEOTIDE SEQUENCE [LARGE SCALE GENOMIC DNA]</scope>
    <source>
        <strain evidence="2 3">Stock d4-2</strain>
    </source>
</reference>
<dbReference type="Proteomes" id="UP000000600">
    <property type="component" value="Unassembled WGS sequence"/>
</dbReference>
<keyword evidence="1" id="KW-1133">Transmembrane helix</keyword>
<dbReference type="AlphaFoldDB" id="A0DL13"/>
<gene>
    <name evidence="2" type="ORF">GSPATT00018047001</name>
</gene>
<organism evidence="2 3">
    <name type="scientific">Paramecium tetraurelia</name>
    <dbReference type="NCBI Taxonomy" id="5888"/>
    <lineage>
        <taxon>Eukaryota</taxon>
        <taxon>Sar</taxon>
        <taxon>Alveolata</taxon>
        <taxon>Ciliophora</taxon>
        <taxon>Intramacronucleata</taxon>
        <taxon>Oligohymenophorea</taxon>
        <taxon>Peniculida</taxon>
        <taxon>Parameciidae</taxon>
        <taxon>Paramecium</taxon>
    </lineage>
</organism>
<dbReference type="GeneID" id="5036912"/>
<keyword evidence="1" id="KW-0812">Transmembrane</keyword>
<evidence type="ECO:0000256" key="1">
    <source>
        <dbReference type="SAM" id="Phobius"/>
    </source>
</evidence>
<protein>
    <recommendedName>
        <fullName evidence="4">Transmembrane protein</fullName>
    </recommendedName>
</protein>
<keyword evidence="1" id="KW-0472">Membrane</keyword>
<dbReference type="HOGENOM" id="CLU_1306963_0_0_1"/>
<proteinExistence type="predicted"/>
<feature type="transmembrane region" description="Helical" evidence="1">
    <location>
        <begin position="125"/>
        <end position="146"/>
    </location>
</feature>
<evidence type="ECO:0000313" key="2">
    <source>
        <dbReference type="EMBL" id="CAK83730.1"/>
    </source>
</evidence>